<evidence type="ECO:0000259" key="2">
    <source>
        <dbReference type="PROSITE" id="PS50883"/>
    </source>
</evidence>
<protein>
    <submittedName>
        <fullName evidence="3">EAL domain-containing protein</fullName>
    </submittedName>
</protein>
<evidence type="ECO:0000313" key="3">
    <source>
        <dbReference type="EMBL" id="NDU42116.1"/>
    </source>
</evidence>
<gene>
    <name evidence="3" type="ORF">GL267_05495</name>
</gene>
<organism evidence="3">
    <name type="scientific">Acidithiobacillus ferrianus</name>
    <dbReference type="NCBI Taxonomy" id="2678518"/>
    <lineage>
        <taxon>Bacteria</taxon>
        <taxon>Pseudomonadati</taxon>
        <taxon>Pseudomonadota</taxon>
        <taxon>Acidithiobacillia</taxon>
        <taxon>Acidithiobacillales</taxon>
        <taxon>Acidithiobacillaceae</taxon>
        <taxon>Acidithiobacillus</taxon>
    </lineage>
</organism>
<dbReference type="GO" id="GO:0020037">
    <property type="term" value="F:heme binding"/>
    <property type="evidence" value="ECO:0007669"/>
    <property type="project" value="InterPro"/>
</dbReference>
<dbReference type="GO" id="GO:0071111">
    <property type="term" value="F:cyclic-guanylate-specific phosphodiesterase activity"/>
    <property type="evidence" value="ECO:0007669"/>
    <property type="project" value="InterPro"/>
</dbReference>
<dbReference type="InterPro" id="IPR001633">
    <property type="entry name" value="EAL_dom"/>
</dbReference>
<dbReference type="GO" id="GO:0019825">
    <property type="term" value="F:oxygen binding"/>
    <property type="evidence" value="ECO:0007669"/>
    <property type="project" value="InterPro"/>
</dbReference>
<evidence type="ECO:0000256" key="1">
    <source>
        <dbReference type="SAM" id="MobiDB-lite"/>
    </source>
</evidence>
<accession>A0A845U4H9</accession>
<dbReference type="InterPro" id="IPR035919">
    <property type="entry name" value="EAL_sf"/>
</dbReference>
<dbReference type="Gene3D" id="1.10.490.10">
    <property type="entry name" value="Globins"/>
    <property type="match status" value="1"/>
</dbReference>
<feature type="region of interest" description="Disordered" evidence="1">
    <location>
        <begin position="1"/>
        <end position="20"/>
    </location>
</feature>
<proteinExistence type="predicted"/>
<dbReference type="PANTHER" id="PTHR33121:SF79">
    <property type="entry name" value="CYCLIC DI-GMP PHOSPHODIESTERASE PDED-RELATED"/>
    <property type="match status" value="1"/>
</dbReference>
<dbReference type="Pfam" id="PF00563">
    <property type="entry name" value="EAL"/>
    <property type="match status" value="1"/>
</dbReference>
<reference evidence="3" key="1">
    <citation type="submission" date="2019-11" db="EMBL/GenBank/DDBJ databases">
        <title>Acidithiobacillus ferrianus sp. nov.: a facultatively anaerobic and extremely acidophilic chemolithoautotroph.</title>
        <authorList>
            <person name="Norris P.R."/>
            <person name="Falagan C."/>
            <person name="Moya-Beltran A."/>
            <person name="Castro M."/>
            <person name="Quatrini R."/>
            <person name="Johnson D.B."/>
        </authorList>
    </citation>
    <scope>NUCLEOTIDE SEQUENCE [LARGE SCALE GENOMIC DNA]</scope>
    <source>
        <strain evidence="3">MG</strain>
    </source>
</reference>
<feature type="domain" description="EAL" evidence="2">
    <location>
        <begin position="359"/>
        <end position="618"/>
    </location>
</feature>
<dbReference type="InterPro" id="IPR012292">
    <property type="entry name" value="Globin/Proto"/>
</dbReference>
<dbReference type="SUPFAM" id="SSF141868">
    <property type="entry name" value="EAL domain-like"/>
    <property type="match status" value="1"/>
</dbReference>
<dbReference type="CDD" id="cd01948">
    <property type="entry name" value="EAL"/>
    <property type="match status" value="1"/>
</dbReference>
<dbReference type="PROSITE" id="PS50883">
    <property type="entry name" value="EAL"/>
    <property type="match status" value="1"/>
</dbReference>
<dbReference type="EMBL" id="WNJL01000023">
    <property type="protein sequence ID" value="NDU42116.1"/>
    <property type="molecule type" value="Genomic_DNA"/>
</dbReference>
<dbReference type="AlphaFoldDB" id="A0A845U4H9"/>
<dbReference type="PANTHER" id="PTHR33121">
    <property type="entry name" value="CYCLIC DI-GMP PHOSPHODIESTERASE PDEF"/>
    <property type="match status" value="1"/>
</dbReference>
<dbReference type="Gene3D" id="3.20.20.450">
    <property type="entry name" value="EAL domain"/>
    <property type="match status" value="1"/>
</dbReference>
<dbReference type="RefSeq" id="WP_163097335.1">
    <property type="nucleotide sequence ID" value="NZ_CP127523.1"/>
</dbReference>
<sequence>MARQNQQEKPTVTPHQMINTSPSSAKYLSKGLSWDPYGKDAECLTLVQGMLQHYSAAVIAAFYQSLMVDDSSAQLLDLLSVEENAQLRHSQASYLRLVLSPTLTREMHASMARETGLRHNHIGLPAETLSQSFQIYRTTLEKMLYPEIENRTMLRTLIMERLNNDQSWQLMAYTEAESQRSSAMEDLGLMLNEVANLGDLIQGILDRIIGIPGIVGTEIITIDNNLHTECALSLGKSLYVEVTQQKDHRAARSANSESTLLRAWQTESPVRMDSMQKEGELSPRLRTYAAKKGIRSWAIYPIQDSIGAPQFLLSLYSAWPGYFRSGTQQSFWYSLKRQIGNQVDLIKRSSLIKDRLLTPQKDRQRYRQLLQGNGLEMWYQPIVNPATQRVVKVEALARLRDGDRIVSPYHFLPAFGSAQLALLFEKGLDHVYHDAQRWAIEGIFPEGVSINMPPVALQDANFIQHLAAWGMTHLPSASTHPPQTPVHITLEILETDILDEAMAYEQIDLLRRSGFRIALDDVGSGESSLRRLRTLPIDEIKIDQSFIRSLDTNLDVIRFVSVLVDLADDLHLRCVAEGVENAIIADMVASVGHPLLQGYHYAKPMPHEEIAPWLANHEFSEKPIYPHTLQGWYSQLVVRQRIIRSALSQIPSMLDIAAIQMESENSIREFLRILSVPEGPENNLLNAHDLYFKAALGIAEKSPGAEKKGDSFAFLDLAGNALRLCVYDVLGIQR</sequence>
<dbReference type="InterPro" id="IPR050706">
    <property type="entry name" value="Cyclic-di-GMP_PDE-like"/>
</dbReference>
<name>A0A845U4H9_9PROT</name>
<dbReference type="SMART" id="SM00052">
    <property type="entry name" value="EAL"/>
    <property type="match status" value="1"/>
</dbReference>
<comment type="caution">
    <text evidence="3">The sequence shown here is derived from an EMBL/GenBank/DDBJ whole genome shotgun (WGS) entry which is preliminary data.</text>
</comment>